<evidence type="ECO:0000313" key="2">
    <source>
        <dbReference type="Proteomes" id="UP001374803"/>
    </source>
</evidence>
<keyword evidence="2" id="KW-1185">Reference proteome</keyword>
<dbReference type="EMBL" id="CP089983">
    <property type="protein sequence ID" value="WXB03046.1"/>
    <property type="molecule type" value="Genomic_DNA"/>
</dbReference>
<proteinExistence type="predicted"/>
<organism evidence="1 2">
    <name type="scientific">Pendulispora rubella</name>
    <dbReference type="NCBI Taxonomy" id="2741070"/>
    <lineage>
        <taxon>Bacteria</taxon>
        <taxon>Pseudomonadati</taxon>
        <taxon>Myxococcota</taxon>
        <taxon>Myxococcia</taxon>
        <taxon>Myxococcales</taxon>
        <taxon>Sorangiineae</taxon>
        <taxon>Pendulisporaceae</taxon>
        <taxon>Pendulispora</taxon>
    </lineage>
</organism>
<name>A0ABZ2KZQ3_9BACT</name>
<dbReference type="Pfam" id="PF06626">
    <property type="entry name" value="DUF1152"/>
    <property type="match status" value="1"/>
</dbReference>
<gene>
    <name evidence="1" type="ORF">LVJ94_39835</name>
</gene>
<dbReference type="Proteomes" id="UP001374803">
    <property type="component" value="Chromosome"/>
</dbReference>
<dbReference type="RefSeq" id="WP_394832673.1">
    <property type="nucleotide sequence ID" value="NZ_CP089929.1"/>
</dbReference>
<reference evidence="1" key="1">
    <citation type="submission" date="2021-12" db="EMBL/GenBank/DDBJ databases">
        <title>Discovery of the Pendulisporaceae a myxobacterial family with distinct sporulation behavior and unique specialized metabolism.</title>
        <authorList>
            <person name="Garcia R."/>
            <person name="Popoff A."/>
            <person name="Bader C.D."/>
            <person name="Loehr J."/>
            <person name="Walesch S."/>
            <person name="Walt C."/>
            <person name="Boldt J."/>
            <person name="Bunk B."/>
            <person name="Haeckl F.J.F.P.J."/>
            <person name="Gunesch A.P."/>
            <person name="Birkelbach J."/>
            <person name="Nuebel U."/>
            <person name="Pietschmann T."/>
            <person name="Bach T."/>
            <person name="Mueller R."/>
        </authorList>
    </citation>
    <scope>NUCLEOTIDE SEQUENCE</scope>
    <source>
        <strain evidence="1">MSr11367</strain>
    </source>
</reference>
<accession>A0ABZ2KZQ3</accession>
<protein>
    <submittedName>
        <fullName evidence="1">DUF1152 domain-containing protein</fullName>
    </submittedName>
</protein>
<sequence length="316" mass="34536">MTLLELPFLTKLRTAQRILVSGAGGGFDVFAGLPLYFALRAVAKDVVLSNLSFTYLGGTDARFLTPALAKVTALTEGEEPYFPERYLCQWFAARGEAPPMYCFDKVGVAPLRDAYAHIVAAHGIDAVVLIDGGTDILMRGDEAGLGTPQEDMTSLAAVAGLSVPQRIVTCLGFGIDAFHGVCHAQFLENVAALETVGGYLGAHALQLSMPEGQLFREALEFVHARMPERVSIVNTSILSALEGHFGDHHRTRRTRTSKLFINPLMTLYWHFDLMAVAERSLYLPSLEGTRTVFEVNAIIEAFRRGVVLRPRSNIPV</sequence>
<dbReference type="InterPro" id="IPR010581">
    <property type="entry name" value="DUF1152"/>
</dbReference>
<evidence type="ECO:0000313" key="1">
    <source>
        <dbReference type="EMBL" id="WXB03046.1"/>
    </source>
</evidence>